<evidence type="ECO:0000256" key="6">
    <source>
        <dbReference type="ARBA" id="ARBA00023002"/>
    </source>
</evidence>
<reference evidence="12 13" key="1">
    <citation type="journal article" date="2020" name="ISME J.">
        <title>Uncovering the hidden diversity of litter-decomposition mechanisms in mushroom-forming fungi.</title>
        <authorList>
            <person name="Floudas D."/>
            <person name="Bentzer J."/>
            <person name="Ahren D."/>
            <person name="Johansson T."/>
            <person name="Persson P."/>
            <person name="Tunlid A."/>
        </authorList>
    </citation>
    <scope>NUCLEOTIDE SEQUENCE [LARGE SCALE GENOMIC DNA]</scope>
    <source>
        <strain evidence="12 13">CBS 146.42</strain>
    </source>
</reference>
<keyword evidence="5 9" id="KW-0479">Metal-binding</keyword>
<evidence type="ECO:0000256" key="1">
    <source>
        <dbReference type="ARBA" id="ARBA00001971"/>
    </source>
</evidence>
<comment type="caution">
    <text evidence="12">The sequence shown here is derived from an EMBL/GenBank/DDBJ whole genome shotgun (WGS) entry which is preliminary data.</text>
</comment>
<comment type="similarity">
    <text evidence="3 10">Belongs to the cytochrome P450 family.</text>
</comment>
<dbReference type="PRINTS" id="PR00463">
    <property type="entry name" value="EP450I"/>
</dbReference>
<keyword evidence="11" id="KW-0812">Transmembrane</keyword>
<evidence type="ECO:0000256" key="3">
    <source>
        <dbReference type="ARBA" id="ARBA00010617"/>
    </source>
</evidence>
<dbReference type="InterPro" id="IPR050364">
    <property type="entry name" value="Cytochrome_P450_fung"/>
</dbReference>
<evidence type="ECO:0000256" key="10">
    <source>
        <dbReference type="RuleBase" id="RU000461"/>
    </source>
</evidence>
<proteinExistence type="inferred from homology"/>
<protein>
    <recommendedName>
        <fullName evidence="14">Cytochrome P450</fullName>
    </recommendedName>
</protein>
<keyword evidence="6 10" id="KW-0560">Oxidoreductase</keyword>
<dbReference type="Proteomes" id="UP000559027">
    <property type="component" value="Unassembled WGS sequence"/>
</dbReference>
<dbReference type="InterPro" id="IPR036396">
    <property type="entry name" value="Cyt_P450_sf"/>
</dbReference>
<dbReference type="PANTHER" id="PTHR46300">
    <property type="entry name" value="P450, PUTATIVE (EUROFUNG)-RELATED-RELATED"/>
    <property type="match status" value="1"/>
</dbReference>
<comment type="pathway">
    <text evidence="2">Secondary metabolite biosynthesis.</text>
</comment>
<evidence type="ECO:0000256" key="7">
    <source>
        <dbReference type="ARBA" id="ARBA00023004"/>
    </source>
</evidence>
<sequence length="553" mass="62813">MIGTHLAPWAPCIRSSRNKTVPRLIRNDLKTGHWLILLVFLARMSIRLFLVVLAVATVWLKNRKKSALPLPPSPPADPILGHLRHIPPMAPEDQFAAWSKIYGDVMLLRVFNRNMIILNTAEAAIDLMEKRSWNYSDRPPFPILDIMGWVPTLTFIGYGKRFQKHRRLLQQYFSKQKVVQYQPIQLREARRLALNLLDNPGEHEAMTRRFSTSIIIRIAYGHEIKSDDDPYIKIAEDSGYALTHCGPPGGTPVDLFPILQHFPSWFPGTYFAEKAREFNKYIRALHEYPFAQVRKQMAEGTAKPSFLSYHLERLNQDGLETEEEFDDVKGAAAVIYCAGADTTWSNLSIFLLAMTLYPECQARAQAEIDAFLDGSRLPEITDRDSLPFVDCIVKETHRWLNAVPGGVPHRAVEDDVYKGMLIPKGSLVFANTRGISMNDAVYHDPSTFKPSRYLPKSQGGQEEPEPLAQFGFGRRICPGRHLADVSLWLAMATVLSLYEVKKAKGPDGKEIIPQVDLESGLTSHPKPYKCVVQLRNERARKLIDQIRVEMMSE</sequence>
<dbReference type="GO" id="GO:0005506">
    <property type="term" value="F:iron ion binding"/>
    <property type="evidence" value="ECO:0007669"/>
    <property type="project" value="InterPro"/>
</dbReference>
<dbReference type="Gene3D" id="1.10.630.10">
    <property type="entry name" value="Cytochrome P450"/>
    <property type="match status" value="1"/>
</dbReference>
<dbReference type="Pfam" id="PF00067">
    <property type="entry name" value="p450"/>
    <property type="match status" value="1"/>
</dbReference>
<dbReference type="GO" id="GO:0016705">
    <property type="term" value="F:oxidoreductase activity, acting on paired donors, with incorporation or reduction of molecular oxygen"/>
    <property type="evidence" value="ECO:0007669"/>
    <property type="project" value="InterPro"/>
</dbReference>
<evidence type="ECO:0000313" key="12">
    <source>
        <dbReference type="EMBL" id="KAF5347292.1"/>
    </source>
</evidence>
<keyword evidence="11" id="KW-0472">Membrane</keyword>
<dbReference type="PANTHER" id="PTHR46300:SF5">
    <property type="entry name" value="CYTOCHROME P450"/>
    <property type="match status" value="1"/>
</dbReference>
<dbReference type="InterPro" id="IPR017972">
    <property type="entry name" value="Cyt_P450_CS"/>
</dbReference>
<evidence type="ECO:0000313" key="13">
    <source>
        <dbReference type="Proteomes" id="UP000559027"/>
    </source>
</evidence>
<evidence type="ECO:0008006" key="14">
    <source>
        <dbReference type="Google" id="ProtNLM"/>
    </source>
</evidence>
<keyword evidence="7 9" id="KW-0408">Iron</keyword>
<dbReference type="EMBL" id="JAACJO010000026">
    <property type="protein sequence ID" value="KAF5347292.1"/>
    <property type="molecule type" value="Genomic_DNA"/>
</dbReference>
<dbReference type="OrthoDB" id="2789670at2759"/>
<feature type="binding site" description="axial binding residue" evidence="9">
    <location>
        <position position="477"/>
    </location>
    <ligand>
        <name>heme</name>
        <dbReference type="ChEBI" id="CHEBI:30413"/>
    </ligand>
    <ligandPart>
        <name>Fe</name>
        <dbReference type="ChEBI" id="CHEBI:18248"/>
    </ligandPart>
</feature>
<keyword evidence="8 10" id="KW-0503">Monooxygenase</keyword>
<gene>
    <name evidence="12" type="ORF">D9756_009970</name>
</gene>
<keyword evidence="13" id="KW-1185">Reference proteome</keyword>
<dbReference type="SUPFAM" id="SSF48264">
    <property type="entry name" value="Cytochrome P450"/>
    <property type="match status" value="1"/>
</dbReference>
<dbReference type="GO" id="GO:0020037">
    <property type="term" value="F:heme binding"/>
    <property type="evidence" value="ECO:0007669"/>
    <property type="project" value="InterPro"/>
</dbReference>
<evidence type="ECO:0000256" key="5">
    <source>
        <dbReference type="ARBA" id="ARBA00022723"/>
    </source>
</evidence>
<evidence type="ECO:0000256" key="8">
    <source>
        <dbReference type="ARBA" id="ARBA00023033"/>
    </source>
</evidence>
<accession>A0A8H5FSM9</accession>
<name>A0A8H5FSM9_9AGAR</name>
<dbReference type="CDD" id="cd11065">
    <property type="entry name" value="CYP64-like"/>
    <property type="match status" value="1"/>
</dbReference>
<evidence type="ECO:0000256" key="11">
    <source>
        <dbReference type="SAM" id="Phobius"/>
    </source>
</evidence>
<dbReference type="GO" id="GO:0004497">
    <property type="term" value="F:monooxygenase activity"/>
    <property type="evidence" value="ECO:0007669"/>
    <property type="project" value="UniProtKB-KW"/>
</dbReference>
<comment type="cofactor">
    <cofactor evidence="1 9">
        <name>heme</name>
        <dbReference type="ChEBI" id="CHEBI:30413"/>
    </cofactor>
</comment>
<evidence type="ECO:0000256" key="4">
    <source>
        <dbReference type="ARBA" id="ARBA00022617"/>
    </source>
</evidence>
<dbReference type="AlphaFoldDB" id="A0A8H5FSM9"/>
<evidence type="ECO:0000256" key="2">
    <source>
        <dbReference type="ARBA" id="ARBA00005179"/>
    </source>
</evidence>
<dbReference type="PROSITE" id="PS00086">
    <property type="entry name" value="CYTOCHROME_P450"/>
    <property type="match status" value="1"/>
</dbReference>
<organism evidence="12 13">
    <name type="scientific">Leucocoprinus leucothites</name>
    <dbReference type="NCBI Taxonomy" id="201217"/>
    <lineage>
        <taxon>Eukaryota</taxon>
        <taxon>Fungi</taxon>
        <taxon>Dikarya</taxon>
        <taxon>Basidiomycota</taxon>
        <taxon>Agaricomycotina</taxon>
        <taxon>Agaricomycetes</taxon>
        <taxon>Agaricomycetidae</taxon>
        <taxon>Agaricales</taxon>
        <taxon>Agaricineae</taxon>
        <taxon>Agaricaceae</taxon>
        <taxon>Leucocoprinus</taxon>
    </lineage>
</organism>
<evidence type="ECO:0000256" key="9">
    <source>
        <dbReference type="PIRSR" id="PIRSR602401-1"/>
    </source>
</evidence>
<dbReference type="InterPro" id="IPR001128">
    <property type="entry name" value="Cyt_P450"/>
</dbReference>
<feature type="transmembrane region" description="Helical" evidence="11">
    <location>
        <begin position="34"/>
        <end position="60"/>
    </location>
</feature>
<keyword evidence="4 9" id="KW-0349">Heme</keyword>
<keyword evidence="11" id="KW-1133">Transmembrane helix</keyword>
<dbReference type="InterPro" id="IPR002401">
    <property type="entry name" value="Cyt_P450_E_grp-I"/>
</dbReference>